<dbReference type="Proteomes" id="UP000661112">
    <property type="component" value="Unassembled WGS sequence"/>
</dbReference>
<dbReference type="RefSeq" id="WP_190479035.1">
    <property type="nucleotide sequence ID" value="NZ_JACJSG010000061.1"/>
</dbReference>
<proteinExistence type="predicted"/>
<protein>
    <submittedName>
        <fullName evidence="2">Uncharacterized protein</fullName>
    </submittedName>
</protein>
<name>A0ABR8DCI2_9NOST</name>
<gene>
    <name evidence="2" type="ORF">H6G83_30280</name>
</gene>
<evidence type="ECO:0000313" key="2">
    <source>
        <dbReference type="EMBL" id="MBD2504839.1"/>
    </source>
</evidence>
<feature type="signal peptide" evidence="1">
    <location>
        <begin position="1"/>
        <end position="29"/>
    </location>
</feature>
<evidence type="ECO:0000256" key="1">
    <source>
        <dbReference type="SAM" id="SignalP"/>
    </source>
</evidence>
<comment type="caution">
    <text evidence="2">The sequence shown here is derived from an EMBL/GenBank/DDBJ whole genome shotgun (WGS) entry which is preliminary data.</text>
</comment>
<organism evidence="2 3">
    <name type="scientific">Anabaena azotica FACHB-119</name>
    <dbReference type="NCBI Taxonomy" id="947527"/>
    <lineage>
        <taxon>Bacteria</taxon>
        <taxon>Bacillati</taxon>
        <taxon>Cyanobacteriota</taxon>
        <taxon>Cyanophyceae</taxon>
        <taxon>Nostocales</taxon>
        <taxon>Nostocaceae</taxon>
        <taxon>Anabaena</taxon>
        <taxon>Anabaena azotica</taxon>
    </lineage>
</organism>
<feature type="chain" id="PRO_5046579221" evidence="1">
    <location>
        <begin position="30"/>
        <end position="269"/>
    </location>
</feature>
<reference evidence="2 3" key="1">
    <citation type="journal article" date="2020" name="ISME J.">
        <title>Comparative genomics reveals insights into cyanobacterial evolution and habitat adaptation.</title>
        <authorList>
            <person name="Chen M.Y."/>
            <person name="Teng W.K."/>
            <person name="Zhao L."/>
            <person name="Hu C.X."/>
            <person name="Zhou Y.K."/>
            <person name="Han B.P."/>
            <person name="Song L.R."/>
            <person name="Shu W.S."/>
        </authorList>
    </citation>
    <scope>NUCLEOTIDE SEQUENCE [LARGE SCALE GENOMIC DNA]</scope>
    <source>
        <strain evidence="2 3">FACHB-119</strain>
    </source>
</reference>
<evidence type="ECO:0000313" key="3">
    <source>
        <dbReference type="Proteomes" id="UP000661112"/>
    </source>
</evidence>
<sequence length="269" mass="30986">MKNIRTFINQFLVGLAVVSVAAITQPVKAESFTGQSGNVRAEITFEKPQEYQYKNVRLRIVRGGKTVFNKTLPQESEYDRPTAGIFSDKIPVVDLDGDKEPEIIANFYTSGAHCCTYSLIYRYDRTSGQYRQIRHDWGNGVYKLEDLNRDGILEFNSQDDRFAGAFTAYAASAYPLQIWQYRQGKMTNVTRRYPKLIASHASQLWKDYNDIKRQGHDGKGFLAAYLADMCLLGQGQEGWRRVQQVYNEGDRSQYFAELRKFLRETGYSR</sequence>
<keyword evidence="1" id="KW-0732">Signal</keyword>
<accession>A0ABR8DCI2</accession>
<dbReference type="EMBL" id="JACJSG010000061">
    <property type="protein sequence ID" value="MBD2504839.1"/>
    <property type="molecule type" value="Genomic_DNA"/>
</dbReference>
<keyword evidence="3" id="KW-1185">Reference proteome</keyword>